<feature type="domain" description="RNA polymerase sigma factor 70 region 4 type 2" evidence="7">
    <location>
        <begin position="111"/>
        <end position="163"/>
    </location>
</feature>
<gene>
    <name evidence="8" type="ORF">MM59RIKEN_16150</name>
</gene>
<accession>A0A810QEJ5</accession>
<keyword evidence="9" id="KW-1185">Reference proteome</keyword>
<dbReference type="GO" id="GO:0016987">
    <property type="term" value="F:sigma factor activity"/>
    <property type="evidence" value="ECO:0007669"/>
    <property type="project" value="UniProtKB-KW"/>
</dbReference>
<dbReference type="Proteomes" id="UP000679848">
    <property type="component" value="Chromosome"/>
</dbReference>
<evidence type="ECO:0000256" key="2">
    <source>
        <dbReference type="ARBA" id="ARBA00023015"/>
    </source>
</evidence>
<evidence type="ECO:0000259" key="7">
    <source>
        <dbReference type="Pfam" id="PF08281"/>
    </source>
</evidence>
<keyword evidence="4" id="KW-0238">DNA-binding</keyword>
<dbReference type="PANTHER" id="PTHR43133:SF8">
    <property type="entry name" value="RNA POLYMERASE SIGMA FACTOR HI_1459-RELATED"/>
    <property type="match status" value="1"/>
</dbReference>
<keyword evidence="5" id="KW-0804">Transcription</keyword>
<dbReference type="NCBIfam" id="TIGR02937">
    <property type="entry name" value="sigma70-ECF"/>
    <property type="match status" value="1"/>
</dbReference>
<name>A0A810QEJ5_9FIRM</name>
<dbReference type="InterPro" id="IPR013324">
    <property type="entry name" value="RNA_pol_sigma_r3/r4-like"/>
</dbReference>
<evidence type="ECO:0008006" key="10">
    <source>
        <dbReference type="Google" id="ProtNLM"/>
    </source>
</evidence>
<protein>
    <recommendedName>
        <fullName evidence="10">Sigma-70 family RNA polymerase sigma factor</fullName>
    </recommendedName>
</protein>
<dbReference type="KEGG" id="pfaa:MM59RIKEN_16150"/>
<comment type="similarity">
    <text evidence="1">Belongs to the sigma-70 factor family. ECF subfamily.</text>
</comment>
<dbReference type="PANTHER" id="PTHR43133">
    <property type="entry name" value="RNA POLYMERASE ECF-TYPE SIGMA FACTO"/>
    <property type="match status" value="1"/>
</dbReference>
<evidence type="ECO:0000256" key="4">
    <source>
        <dbReference type="ARBA" id="ARBA00023125"/>
    </source>
</evidence>
<dbReference type="Gene3D" id="1.10.1740.10">
    <property type="match status" value="1"/>
</dbReference>
<dbReference type="InterPro" id="IPR014284">
    <property type="entry name" value="RNA_pol_sigma-70_dom"/>
</dbReference>
<dbReference type="InterPro" id="IPR013325">
    <property type="entry name" value="RNA_pol_sigma_r2"/>
</dbReference>
<evidence type="ECO:0000256" key="1">
    <source>
        <dbReference type="ARBA" id="ARBA00010641"/>
    </source>
</evidence>
<dbReference type="Gene3D" id="1.10.10.10">
    <property type="entry name" value="Winged helix-like DNA-binding domain superfamily/Winged helix DNA-binding domain"/>
    <property type="match status" value="1"/>
</dbReference>
<reference evidence="8" key="1">
    <citation type="submission" date="2020-09" db="EMBL/GenBank/DDBJ databases">
        <title>New species isolated from human feces.</title>
        <authorList>
            <person name="Kitahara M."/>
            <person name="Shigeno Y."/>
            <person name="Shime M."/>
            <person name="Matsumoto Y."/>
            <person name="Nakamura S."/>
            <person name="Motooka D."/>
            <person name="Fukuoka S."/>
            <person name="Nishikawa H."/>
            <person name="Benno Y."/>
        </authorList>
    </citation>
    <scope>NUCLEOTIDE SEQUENCE</scope>
    <source>
        <strain evidence="8">MM59</strain>
    </source>
</reference>
<evidence type="ECO:0000259" key="6">
    <source>
        <dbReference type="Pfam" id="PF04542"/>
    </source>
</evidence>
<evidence type="ECO:0000313" key="9">
    <source>
        <dbReference type="Proteomes" id="UP000679848"/>
    </source>
</evidence>
<evidence type="ECO:0000313" key="8">
    <source>
        <dbReference type="EMBL" id="BCK84296.1"/>
    </source>
</evidence>
<feature type="domain" description="RNA polymerase sigma-70 region 2" evidence="6">
    <location>
        <begin position="21"/>
        <end position="90"/>
    </location>
</feature>
<sequence length="175" mass="20494">MLTMYLAMLGSEEDRERFTLLYEAHEKRLYAVALKVLRDPTRAEDAAQQTWLQVLRNWERINALDWDSAAKYLVVAARNAALDMLKKERWNTSMPEDWDPPAPEDGQGEYQRLVELIRSLPEAYRRVLELKFVEEETNQEIARRLGLKESTVSTKVQRGRRLLLDAMEQEGYSYG</sequence>
<evidence type="ECO:0000256" key="5">
    <source>
        <dbReference type="ARBA" id="ARBA00023163"/>
    </source>
</evidence>
<dbReference type="SUPFAM" id="SSF88946">
    <property type="entry name" value="Sigma2 domain of RNA polymerase sigma factors"/>
    <property type="match status" value="1"/>
</dbReference>
<dbReference type="CDD" id="cd06171">
    <property type="entry name" value="Sigma70_r4"/>
    <property type="match status" value="1"/>
</dbReference>
<dbReference type="GO" id="GO:0003677">
    <property type="term" value="F:DNA binding"/>
    <property type="evidence" value="ECO:0007669"/>
    <property type="project" value="UniProtKB-KW"/>
</dbReference>
<organism evidence="8 9">
    <name type="scientific">Pusillibacter faecalis</name>
    <dbReference type="NCBI Taxonomy" id="2714358"/>
    <lineage>
        <taxon>Bacteria</taxon>
        <taxon>Bacillati</taxon>
        <taxon>Bacillota</taxon>
        <taxon>Clostridia</taxon>
        <taxon>Eubacteriales</taxon>
        <taxon>Oscillospiraceae</taxon>
        <taxon>Pusillibacter</taxon>
    </lineage>
</organism>
<evidence type="ECO:0000256" key="3">
    <source>
        <dbReference type="ARBA" id="ARBA00023082"/>
    </source>
</evidence>
<dbReference type="InterPro" id="IPR039425">
    <property type="entry name" value="RNA_pol_sigma-70-like"/>
</dbReference>
<dbReference type="Pfam" id="PF08281">
    <property type="entry name" value="Sigma70_r4_2"/>
    <property type="match status" value="1"/>
</dbReference>
<dbReference type="GO" id="GO:0006352">
    <property type="term" value="P:DNA-templated transcription initiation"/>
    <property type="evidence" value="ECO:0007669"/>
    <property type="project" value="InterPro"/>
</dbReference>
<dbReference type="InterPro" id="IPR013249">
    <property type="entry name" value="RNA_pol_sigma70_r4_t2"/>
</dbReference>
<keyword evidence="3" id="KW-0731">Sigma factor</keyword>
<proteinExistence type="inferred from homology"/>
<dbReference type="AlphaFoldDB" id="A0A810QEJ5"/>
<dbReference type="EMBL" id="AP023420">
    <property type="protein sequence ID" value="BCK84296.1"/>
    <property type="molecule type" value="Genomic_DNA"/>
</dbReference>
<dbReference type="InterPro" id="IPR036388">
    <property type="entry name" value="WH-like_DNA-bd_sf"/>
</dbReference>
<dbReference type="Pfam" id="PF04542">
    <property type="entry name" value="Sigma70_r2"/>
    <property type="match status" value="1"/>
</dbReference>
<keyword evidence="2" id="KW-0805">Transcription regulation</keyword>
<dbReference type="InterPro" id="IPR007627">
    <property type="entry name" value="RNA_pol_sigma70_r2"/>
</dbReference>
<dbReference type="SUPFAM" id="SSF88659">
    <property type="entry name" value="Sigma3 and sigma4 domains of RNA polymerase sigma factors"/>
    <property type="match status" value="1"/>
</dbReference>